<dbReference type="EMBL" id="PFFD01000079">
    <property type="protein sequence ID" value="PIV87055.1"/>
    <property type="molecule type" value="Genomic_DNA"/>
</dbReference>
<reference evidence="2" key="1">
    <citation type="submission" date="2017-09" db="EMBL/GenBank/DDBJ databases">
        <title>Depth-based differentiation of microbial function through sediment-hosted aquifers and enrichment of novel symbionts in the deep terrestrial subsurface.</title>
        <authorList>
            <person name="Probst A.J."/>
            <person name="Ladd B."/>
            <person name="Jarett J.K."/>
            <person name="Geller-Mcgrath D.E."/>
            <person name="Sieber C.M.K."/>
            <person name="Emerson J.B."/>
            <person name="Anantharaman K."/>
            <person name="Thomas B.C."/>
            <person name="Malmstrom R."/>
            <person name="Stieglmeier M."/>
            <person name="Klingl A."/>
            <person name="Woyke T."/>
            <person name="Ryan C.M."/>
            <person name="Banfield J.F."/>
        </authorList>
    </citation>
    <scope>NUCLEOTIDE SEQUENCE [LARGE SCALE GENOMIC DNA]</scope>
</reference>
<organism evidence="1 2">
    <name type="scientific">Candidatus Kaiserbacteria bacterium CG17_big_fil_post_rev_8_21_14_2_50_51_7</name>
    <dbReference type="NCBI Taxonomy" id="1974613"/>
    <lineage>
        <taxon>Bacteria</taxon>
        <taxon>Candidatus Kaiseribacteriota</taxon>
    </lineage>
</organism>
<accession>A0A2M7FDL7</accession>
<proteinExistence type="predicted"/>
<feature type="non-terminal residue" evidence="1">
    <location>
        <position position="1"/>
    </location>
</feature>
<dbReference type="Proteomes" id="UP000228497">
    <property type="component" value="Unassembled WGS sequence"/>
</dbReference>
<comment type="caution">
    <text evidence="1">The sequence shown here is derived from an EMBL/GenBank/DDBJ whole genome shotgun (WGS) entry which is preliminary data.</text>
</comment>
<gene>
    <name evidence="1" type="ORF">COW49_01740</name>
</gene>
<dbReference type="AlphaFoldDB" id="A0A2M7FDL7"/>
<protein>
    <submittedName>
        <fullName evidence="1">Uncharacterized protein</fullName>
    </submittedName>
</protein>
<sequence length="137" mass="15409">QEEPVPTVKITEREAVKMGGILPEAPDTDEAPRYWPPAATLEALEVRYCKAHPKVPQRKDRLGRWMGMCDECLSARGKKCGLKNVESGNTAPPMVIPLNLPKYAELKAWLVAQADENERTLTQQIVFILKTVWRQGV</sequence>
<name>A0A2M7FDL7_9BACT</name>
<evidence type="ECO:0000313" key="1">
    <source>
        <dbReference type="EMBL" id="PIV87055.1"/>
    </source>
</evidence>
<evidence type="ECO:0000313" key="2">
    <source>
        <dbReference type="Proteomes" id="UP000228497"/>
    </source>
</evidence>